<sequence length="198" mass="22185">MRLSIMEFMNYVGGSEHSKCVVEGENVLNAGHLILAGKIEESSCSDYIDVYGLCLQSSVLDSNPHEITGKLSLSKSIKISSMLCSCKAGNSGKCKHVSAFLIRCIRQDVEHWVLFPKLKKKCVWAIQKNLTKEKYRPVSVDEMPCFENKGIYKSQLDVNPDDIVNFFCNKLPASAIAKHMKGRREECSTDVCTNLEKN</sequence>
<evidence type="ECO:0000259" key="2">
    <source>
        <dbReference type="PROSITE" id="PS50966"/>
    </source>
</evidence>
<keyword evidence="3" id="KW-1185">Reference proteome</keyword>
<keyword evidence="1" id="KW-0479">Metal-binding</keyword>
<gene>
    <name evidence="4" type="primary">LOC115883719</name>
</gene>
<evidence type="ECO:0000313" key="3">
    <source>
        <dbReference type="Proteomes" id="UP000504635"/>
    </source>
</evidence>
<accession>A0A6J2Y4Q0</accession>
<dbReference type="InterPro" id="IPR007527">
    <property type="entry name" value="Znf_SWIM"/>
</dbReference>
<name>A0A6J2Y4Q0_SITOR</name>
<dbReference type="GO" id="GO:0008270">
    <property type="term" value="F:zinc ion binding"/>
    <property type="evidence" value="ECO:0007669"/>
    <property type="project" value="UniProtKB-KW"/>
</dbReference>
<proteinExistence type="predicted"/>
<dbReference type="GeneID" id="115883719"/>
<organism evidence="3 4">
    <name type="scientific">Sitophilus oryzae</name>
    <name type="common">Rice weevil</name>
    <name type="synonym">Curculio oryzae</name>
    <dbReference type="NCBI Taxonomy" id="7048"/>
    <lineage>
        <taxon>Eukaryota</taxon>
        <taxon>Metazoa</taxon>
        <taxon>Ecdysozoa</taxon>
        <taxon>Arthropoda</taxon>
        <taxon>Hexapoda</taxon>
        <taxon>Insecta</taxon>
        <taxon>Pterygota</taxon>
        <taxon>Neoptera</taxon>
        <taxon>Endopterygota</taxon>
        <taxon>Coleoptera</taxon>
        <taxon>Polyphaga</taxon>
        <taxon>Cucujiformia</taxon>
        <taxon>Curculionidae</taxon>
        <taxon>Dryophthorinae</taxon>
        <taxon>Sitophilus</taxon>
    </lineage>
</organism>
<reference evidence="4" key="1">
    <citation type="submission" date="2025-08" db="UniProtKB">
        <authorList>
            <consortium name="RefSeq"/>
        </authorList>
    </citation>
    <scope>IDENTIFICATION</scope>
    <source>
        <tissue evidence="4">Gonads</tissue>
    </source>
</reference>
<dbReference type="Proteomes" id="UP000504635">
    <property type="component" value="Unplaced"/>
</dbReference>
<dbReference type="PROSITE" id="PS50966">
    <property type="entry name" value="ZF_SWIM"/>
    <property type="match status" value="1"/>
</dbReference>
<dbReference type="OrthoDB" id="6592755at2759"/>
<evidence type="ECO:0000256" key="1">
    <source>
        <dbReference type="PROSITE-ProRule" id="PRU00325"/>
    </source>
</evidence>
<keyword evidence="1" id="KW-0863">Zinc-finger</keyword>
<dbReference type="AlphaFoldDB" id="A0A6J2Y4Q0"/>
<feature type="domain" description="SWIM-type" evidence="2">
    <location>
        <begin position="75"/>
        <end position="105"/>
    </location>
</feature>
<protein>
    <submittedName>
        <fullName evidence="4">Uncharacterized protein LOC115883719 isoform X2</fullName>
    </submittedName>
</protein>
<evidence type="ECO:0000313" key="4">
    <source>
        <dbReference type="RefSeq" id="XP_030757980.1"/>
    </source>
</evidence>
<keyword evidence="1" id="KW-0862">Zinc</keyword>
<dbReference type="RefSeq" id="XP_030757980.1">
    <property type="nucleotide sequence ID" value="XM_030902120.1"/>
</dbReference>